<evidence type="ECO:0000256" key="1">
    <source>
        <dbReference type="SAM" id="MobiDB-lite"/>
    </source>
</evidence>
<protein>
    <submittedName>
        <fullName evidence="3">Inositol polyphosphate phosphatase, putative</fullName>
    </submittedName>
</protein>
<dbReference type="SUPFAM" id="SSF50729">
    <property type="entry name" value="PH domain-like"/>
    <property type="match status" value="1"/>
</dbReference>
<dbReference type="GO" id="GO:0016791">
    <property type="term" value="F:phosphatase activity"/>
    <property type="evidence" value="ECO:0007669"/>
    <property type="project" value="InterPro"/>
</dbReference>
<dbReference type="PANTHER" id="PTHR46051">
    <property type="entry name" value="SH2 DOMAIN-CONTAINING PROTEIN"/>
    <property type="match status" value="1"/>
</dbReference>
<dbReference type="EMBL" id="KB007933">
    <property type="protein sequence ID" value="ELR19471.1"/>
    <property type="molecule type" value="Genomic_DNA"/>
</dbReference>
<organism evidence="3 4">
    <name type="scientific">Acanthamoeba castellanii (strain ATCC 30010 / Neff)</name>
    <dbReference type="NCBI Taxonomy" id="1257118"/>
    <lineage>
        <taxon>Eukaryota</taxon>
        <taxon>Amoebozoa</taxon>
        <taxon>Discosea</taxon>
        <taxon>Longamoebia</taxon>
        <taxon>Centramoebida</taxon>
        <taxon>Acanthamoebidae</taxon>
        <taxon>Acanthamoeba</taxon>
    </lineage>
</organism>
<keyword evidence="4" id="KW-1185">Reference proteome</keyword>
<dbReference type="RefSeq" id="XP_004341557.1">
    <property type="nucleotide sequence ID" value="XM_004341509.1"/>
</dbReference>
<accession>L8H4T3</accession>
<dbReference type="OrthoDB" id="62798at2759"/>
<evidence type="ECO:0000313" key="4">
    <source>
        <dbReference type="Proteomes" id="UP000011083"/>
    </source>
</evidence>
<dbReference type="SMART" id="SM00128">
    <property type="entry name" value="IPPc"/>
    <property type="match status" value="1"/>
</dbReference>
<dbReference type="VEuPathDB" id="AmoebaDB:ACA1_267300"/>
<dbReference type="GO" id="GO:0009966">
    <property type="term" value="P:regulation of signal transduction"/>
    <property type="evidence" value="ECO:0007669"/>
    <property type="project" value="TreeGrafter"/>
</dbReference>
<dbReference type="GO" id="GO:0050776">
    <property type="term" value="P:regulation of immune response"/>
    <property type="evidence" value="ECO:0007669"/>
    <property type="project" value="TreeGrafter"/>
</dbReference>
<dbReference type="InterPro" id="IPR001849">
    <property type="entry name" value="PH_domain"/>
</dbReference>
<dbReference type="SMART" id="SM00233">
    <property type="entry name" value="PH"/>
    <property type="match status" value="1"/>
</dbReference>
<name>L8H4T3_ACACF</name>
<dbReference type="GeneID" id="14920253"/>
<proteinExistence type="predicted"/>
<dbReference type="KEGG" id="acan:ACA1_267300"/>
<dbReference type="Proteomes" id="UP000011083">
    <property type="component" value="Unassembled WGS sequence"/>
</dbReference>
<feature type="domain" description="PH" evidence="2">
    <location>
        <begin position="652"/>
        <end position="746"/>
    </location>
</feature>
<feature type="region of interest" description="Disordered" evidence="1">
    <location>
        <begin position="632"/>
        <end position="651"/>
    </location>
</feature>
<dbReference type="Gene3D" id="2.30.29.30">
    <property type="entry name" value="Pleckstrin-homology domain (PH domain)/Phosphotyrosine-binding domain (PTB)"/>
    <property type="match status" value="1"/>
</dbReference>
<evidence type="ECO:0000313" key="3">
    <source>
        <dbReference type="EMBL" id="ELR19471.1"/>
    </source>
</evidence>
<dbReference type="AlphaFoldDB" id="L8H4T3"/>
<sequence>MGFQTIGDARSFLKLPPYMSISRTRHRSGGRWATIDDEVDHHSPRLLEPRSPRGQLAASQPPFEVKSVAAPTDVILTRRVAPDVGHGFGGKNCDVCLPFVVEKVVGRGTRKKPLVIEVDFPGRTLRYRYPDGRKPTFQRPHHTLLQVLRSHVNEKKLKLLWSGREKFERLLLPSREQLERFYEAAWAVRRDRGGGDSVEVFVGTWNMGNAPPQKCLSPWLQPEANYDLYAISAQEVNSETDLFKLVQAQLGEDYVMVATQSLMMMRLMVLVRREHRHRISGVTTGSVPTGIGNVIGNKGGLGIALKFIETSLCFVGSHLAARDERVYARNENYRTIVNHLRLTDSSFDLTNHFHALFFFGDLNYRINTGRAEVLRLIAAERWDELCEGDQLLIERKHKRCFAGFTEPPIRFAPSYRYNRGDRTYSEEKMRTPSYCDRILCKTPPNFNVECHAYASCDQLTTSDHSPVFGVYSVPLLYPDMHMVQEMAVTRNLEQGFGMGLDVMLTDVTLTLVPPPPFSPGFAATVLVKSPSPYLSFHAPFLASQSPTITVPRTTTATWSYHQLHTISPSRAWLANQHMWILVHDSAAKDSASPQGVISLDVKGTEPRPFRIKLFASGLRVGKLTGSVAIAESPTKHERQEEDIEAESTQEAATVKQGYLSKEGHNRKSWKRRWFVLYSSGTLSYYSSPSARAALNDVRLRNGTVMALESMKRPTLKLEVPRRVFYIATTDQQELASWVDALSRFTQPGNGSDAAASS</sequence>
<gene>
    <name evidence="3" type="ORF">ACA1_267300</name>
</gene>
<dbReference type="SUPFAM" id="SSF56219">
    <property type="entry name" value="DNase I-like"/>
    <property type="match status" value="1"/>
</dbReference>
<reference evidence="3 4" key="1">
    <citation type="journal article" date="2013" name="Genome Biol.">
        <title>Genome of Acanthamoeba castellanii highlights extensive lateral gene transfer and early evolution of tyrosine kinase signaling.</title>
        <authorList>
            <person name="Clarke M."/>
            <person name="Lohan A.J."/>
            <person name="Liu B."/>
            <person name="Lagkouvardos I."/>
            <person name="Roy S."/>
            <person name="Zafar N."/>
            <person name="Bertelli C."/>
            <person name="Schilde C."/>
            <person name="Kianianmomeni A."/>
            <person name="Burglin T.R."/>
            <person name="Frech C."/>
            <person name="Turcotte B."/>
            <person name="Kopec K.O."/>
            <person name="Synnott J.M."/>
            <person name="Choo C."/>
            <person name="Paponov I."/>
            <person name="Finkler A."/>
            <person name="Soon Heng Tan C."/>
            <person name="Hutchins A.P."/>
            <person name="Weinmeier T."/>
            <person name="Rattei T."/>
            <person name="Chu J.S."/>
            <person name="Gimenez G."/>
            <person name="Irimia M."/>
            <person name="Rigden D.J."/>
            <person name="Fitzpatrick D.A."/>
            <person name="Lorenzo-Morales J."/>
            <person name="Bateman A."/>
            <person name="Chiu C.H."/>
            <person name="Tang P."/>
            <person name="Hegemann P."/>
            <person name="Fromm H."/>
            <person name="Raoult D."/>
            <person name="Greub G."/>
            <person name="Miranda-Saavedra D."/>
            <person name="Chen N."/>
            <person name="Nash P."/>
            <person name="Ginger M.L."/>
            <person name="Horn M."/>
            <person name="Schaap P."/>
            <person name="Caler L."/>
            <person name="Loftus B."/>
        </authorList>
    </citation>
    <scope>NUCLEOTIDE SEQUENCE [LARGE SCALE GENOMIC DNA]</scope>
    <source>
        <strain evidence="3 4">Neff</strain>
    </source>
</reference>
<evidence type="ECO:0000259" key="2">
    <source>
        <dbReference type="PROSITE" id="PS50003"/>
    </source>
</evidence>
<dbReference type="Gene3D" id="3.60.10.10">
    <property type="entry name" value="Endonuclease/exonuclease/phosphatase"/>
    <property type="match status" value="1"/>
</dbReference>
<dbReference type="PANTHER" id="PTHR46051:SF1">
    <property type="entry name" value="INOSITOL POLYPHOSPHATE-RELATED PHOSPHATASE DOMAIN-CONTAINING PROTEIN"/>
    <property type="match status" value="1"/>
</dbReference>
<dbReference type="STRING" id="1257118.L8H4T3"/>
<dbReference type="Pfam" id="PF00169">
    <property type="entry name" value="PH"/>
    <property type="match status" value="1"/>
</dbReference>
<dbReference type="InterPro" id="IPR011993">
    <property type="entry name" value="PH-like_dom_sf"/>
</dbReference>
<dbReference type="PROSITE" id="PS50003">
    <property type="entry name" value="PH_DOMAIN"/>
    <property type="match status" value="1"/>
</dbReference>
<dbReference type="InterPro" id="IPR000300">
    <property type="entry name" value="IPPc"/>
</dbReference>
<dbReference type="GO" id="GO:0046856">
    <property type="term" value="P:phosphatidylinositol dephosphorylation"/>
    <property type="evidence" value="ECO:0007669"/>
    <property type="project" value="InterPro"/>
</dbReference>
<dbReference type="InterPro" id="IPR036691">
    <property type="entry name" value="Endo/exonu/phosph_ase_sf"/>
</dbReference>
<dbReference type="Pfam" id="PF22669">
    <property type="entry name" value="Exo_endo_phos2"/>
    <property type="match status" value="1"/>
</dbReference>